<dbReference type="EMBL" id="CAMKVN010000859">
    <property type="protein sequence ID" value="CAI2171783.1"/>
    <property type="molecule type" value="Genomic_DNA"/>
</dbReference>
<accession>A0A9W4SKM6</accession>
<dbReference type="AlphaFoldDB" id="A0A9W4SKM6"/>
<keyword evidence="2" id="KW-1185">Reference proteome</keyword>
<reference evidence="1" key="1">
    <citation type="submission" date="2022-08" db="EMBL/GenBank/DDBJ databases">
        <authorList>
            <person name="Kallberg Y."/>
            <person name="Tangrot J."/>
            <person name="Rosling A."/>
        </authorList>
    </citation>
    <scope>NUCLEOTIDE SEQUENCE</scope>
    <source>
        <strain evidence="1">Wild A</strain>
    </source>
</reference>
<evidence type="ECO:0000313" key="1">
    <source>
        <dbReference type="EMBL" id="CAI2171783.1"/>
    </source>
</evidence>
<dbReference type="Proteomes" id="UP001153678">
    <property type="component" value="Unassembled WGS sequence"/>
</dbReference>
<proteinExistence type="predicted"/>
<comment type="caution">
    <text evidence="1">The sequence shown here is derived from an EMBL/GenBank/DDBJ whole genome shotgun (WGS) entry which is preliminary data.</text>
</comment>
<sequence>MKFIADDDPVIQSSIEEAFEVPIPNMGFNFLSQYQFKIDCTYLTLDEKQHLCNDTVIQPKYLEYNGHPGSYGYFMNKNNLNFTKLTGPNGPNANAITGILITISSPMISTDNLFDMSTIQFFAIDTEKSPIDLEKFVITNDTAFSELPRYVGESITDNSFILPNKQQLNVRLNRRIRKTIHSKFTGTLGINPSYDVQPYLRSNLQSMPFPPEVNIPAGMFLGQIIFTFQNFLVTVETEQSLAAALYASLFGVDMIRPWGCVQLYCCNLSRFHNKLKQTLPTIPLVDPSPSQDVKVLQDRLSALEIFLKEYVIDVKHLENIKKIGDDYKGLPPIPNIIPMNRNQRELPPIPNQSSVYYSQPSSNIPEFTIGNTFSASSSQYHGSSVVNPGTQANY</sequence>
<evidence type="ECO:0000313" key="2">
    <source>
        <dbReference type="Proteomes" id="UP001153678"/>
    </source>
</evidence>
<organism evidence="1 2">
    <name type="scientific">Funneliformis geosporum</name>
    <dbReference type="NCBI Taxonomy" id="1117311"/>
    <lineage>
        <taxon>Eukaryota</taxon>
        <taxon>Fungi</taxon>
        <taxon>Fungi incertae sedis</taxon>
        <taxon>Mucoromycota</taxon>
        <taxon>Glomeromycotina</taxon>
        <taxon>Glomeromycetes</taxon>
        <taxon>Glomerales</taxon>
        <taxon>Glomeraceae</taxon>
        <taxon>Funneliformis</taxon>
    </lineage>
</organism>
<name>A0A9W4SKM6_9GLOM</name>
<dbReference type="OrthoDB" id="2411530at2759"/>
<protein>
    <submittedName>
        <fullName evidence="1">3620_t:CDS:1</fullName>
    </submittedName>
</protein>
<gene>
    <name evidence="1" type="ORF">FWILDA_LOCUS5252</name>
</gene>